<accession>A0A0F0CNT3</accession>
<dbReference type="Proteomes" id="UP000033428">
    <property type="component" value="Unassembled WGS sequence"/>
</dbReference>
<keyword evidence="1" id="KW-1133">Transmembrane helix</keyword>
<keyword evidence="1" id="KW-0812">Transmembrane</keyword>
<gene>
    <name evidence="2" type="ORF">OMAG_001157</name>
</gene>
<evidence type="ECO:0000256" key="1">
    <source>
        <dbReference type="SAM" id="Phobius"/>
    </source>
</evidence>
<dbReference type="AlphaFoldDB" id="A0A0F0CNT3"/>
<reference evidence="2 3" key="1">
    <citation type="submission" date="2015-02" db="EMBL/GenBank/DDBJ databases">
        <title>Single-cell genomics of uncultivated deep-branching MTB reveals a conserved set of magnetosome genes.</title>
        <authorList>
            <person name="Kolinko S."/>
            <person name="Richter M."/>
            <person name="Glockner F.O."/>
            <person name="Brachmann A."/>
            <person name="Schuler D."/>
        </authorList>
    </citation>
    <scope>NUCLEOTIDE SEQUENCE [LARGE SCALE GENOMIC DNA]</scope>
    <source>
        <strain evidence="2">SKK-01</strain>
    </source>
</reference>
<dbReference type="EMBL" id="JYNY01000232">
    <property type="protein sequence ID" value="KJJ84927.1"/>
    <property type="molecule type" value="Genomic_DNA"/>
</dbReference>
<feature type="transmembrane region" description="Helical" evidence="1">
    <location>
        <begin position="6"/>
        <end position="26"/>
    </location>
</feature>
<keyword evidence="1" id="KW-0472">Membrane</keyword>
<keyword evidence="3" id="KW-1185">Reference proteome</keyword>
<comment type="caution">
    <text evidence="2">The sequence shown here is derived from an EMBL/GenBank/DDBJ whole genome shotgun (WGS) entry which is preliminary data.</text>
</comment>
<evidence type="ECO:0000313" key="3">
    <source>
        <dbReference type="Proteomes" id="UP000033428"/>
    </source>
</evidence>
<name>A0A0F0CNT3_9BACT</name>
<protein>
    <submittedName>
        <fullName evidence="2">Uncharacterized protein</fullName>
    </submittedName>
</protein>
<evidence type="ECO:0000313" key="2">
    <source>
        <dbReference type="EMBL" id="KJJ84927.1"/>
    </source>
</evidence>
<sequence length="108" mass="12973">MGPYNWVFYFFYYYAIAYFDAGEILSKSCVNCSKNRENIDVLIYPIIFCYRQGVELSLKAICLILRYVCEDISDIDKTYDLLKLWESMKKYLDKLKSLPKTWKKFLKL</sequence>
<proteinExistence type="predicted"/>
<organism evidence="2 3">
    <name type="scientific">Candidatus Omnitrophus magneticus</name>
    <dbReference type="NCBI Taxonomy" id="1609969"/>
    <lineage>
        <taxon>Bacteria</taxon>
        <taxon>Pseudomonadati</taxon>
        <taxon>Candidatus Omnitrophota</taxon>
        <taxon>Candidatus Omnitrophus</taxon>
    </lineage>
</organism>